<accession>A0A916DWB3</accession>
<proteinExistence type="predicted"/>
<evidence type="ECO:0008006" key="4">
    <source>
        <dbReference type="Google" id="ProtNLM"/>
    </source>
</evidence>
<reference evidence="2" key="1">
    <citation type="submission" date="2022-09" db="EMBL/GenBank/DDBJ databases">
        <title>Aureispira anguillicida sp. nov., isolated from Leptocephalus of Japanese eel Anguilla japonica.</title>
        <authorList>
            <person name="Yuasa K."/>
            <person name="Mekata T."/>
            <person name="Ikunari K."/>
        </authorList>
    </citation>
    <scope>NUCLEOTIDE SEQUENCE</scope>
    <source>
        <strain evidence="2">EL160426</strain>
    </source>
</reference>
<evidence type="ECO:0000313" key="2">
    <source>
        <dbReference type="EMBL" id="BDS13886.1"/>
    </source>
</evidence>
<feature type="chain" id="PRO_5036827570" description="BACON domain-containing protein" evidence="1">
    <location>
        <begin position="18"/>
        <end position="262"/>
    </location>
</feature>
<name>A0A916DWB3_9BACT</name>
<evidence type="ECO:0000313" key="3">
    <source>
        <dbReference type="Proteomes" id="UP001060919"/>
    </source>
</evidence>
<protein>
    <recommendedName>
        <fullName evidence="4">BACON domain-containing protein</fullName>
    </recommendedName>
</protein>
<keyword evidence="3" id="KW-1185">Reference proteome</keyword>
<dbReference type="RefSeq" id="WP_264789135.1">
    <property type="nucleotide sequence ID" value="NZ_AP026867.1"/>
</dbReference>
<dbReference type="EMBL" id="AP026867">
    <property type="protein sequence ID" value="BDS13886.1"/>
    <property type="molecule type" value="Genomic_DNA"/>
</dbReference>
<organism evidence="2 3">
    <name type="scientific">Aureispira anguillae</name>
    <dbReference type="NCBI Taxonomy" id="2864201"/>
    <lineage>
        <taxon>Bacteria</taxon>
        <taxon>Pseudomonadati</taxon>
        <taxon>Bacteroidota</taxon>
        <taxon>Saprospiria</taxon>
        <taxon>Saprospirales</taxon>
        <taxon>Saprospiraceae</taxon>
        <taxon>Aureispira</taxon>
    </lineage>
</organism>
<evidence type="ECO:0000256" key="1">
    <source>
        <dbReference type="SAM" id="SignalP"/>
    </source>
</evidence>
<dbReference type="AlphaFoldDB" id="A0A916DWB3"/>
<dbReference type="Proteomes" id="UP001060919">
    <property type="component" value="Chromosome"/>
</dbReference>
<dbReference type="KEGG" id="aup:AsAng_0046490"/>
<feature type="signal peptide" evidence="1">
    <location>
        <begin position="1"/>
        <end position="17"/>
    </location>
</feature>
<sequence length="262" mass="28407">MKSILMLLMLTVLLFSACEVKNTVTVELSRTSTTEFGLVTNDKHIRVIVKNATDQEATIQWDRAETQAVTGWTYDVNGSAAATGTLTIPANTSKEVVLMVTPNGTLGTGSGTLNFYDAADPSLTSKVFSYTLTTLNSYFRIVPQGFTSQSVRMNAPATDYHLWIINDNTIPLDVQWARTNETSNPAAWQVAICTQGGSDSVCYTPAIITESVTITPGDSMDFKATIDHQATTGNGGTTPIFWIPTDSTNSVLSETFMYEVTL</sequence>
<keyword evidence="1" id="KW-0732">Signal</keyword>
<gene>
    <name evidence="2" type="ORF">AsAng_0046490</name>
</gene>